<dbReference type="Proteomes" id="UP001066276">
    <property type="component" value="Chromosome 3_1"/>
</dbReference>
<sequence>MVGQCSSQGHRGLPVRALHGVEEAWLCHCAVPQTQTDNLCEGTSLSRLGAKTSSSLCCCKKPLSEDIKVRKRQKTFRSPACFKSTQLSARRSHLYFPYTSYHSEEK</sequence>
<dbReference type="EMBL" id="JANPWB010000005">
    <property type="protein sequence ID" value="KAJ1184360.1"/>
    <property type="molecule type" value="Genomic_DNA"/>
</dbReference>
<protein>
    <submittedName>
        <fullName evidence="1">Uncharacterized protein</fullName>
    </submittedName>
</protein>
<dbReference type="AlphaFoldDB" id="A0AAV7U5L9"/>
<proteinExistence type="predicted"/>
<name>A0AAV7U5L9_PLEWA</name>
<evidence type="ECO:0000313" key="2">
    <source>
        <dbReference type="Proteomes" id="UP001066276"/>
    </source>
</evidence>
<gene>
    <name evidence="1" type="ORF">NDU88_001168</name>
</gene>
<accession>A0AAV7U5L9</accession>
<evidence type="ECO:0000313" key="1">
    <source>
        <dbReference type="EMBL" id="KAJ1184360.1"/>
    </source>
</evidence>
<organism evidence="1 2">
    <name type="scientific">Pleurodeles waltl</name>
    <name type="common">Iberian ribbed newt</name>
    <dbReference type="NCBI Taxonomy" id="8319"/>
    <lineage>
        <taxon>Eukaryota</taxon>
        <taxon>Metazoa</taxon>
        <taxon>Chordata</taxon>
        <taxon>Craniata</taxon>
        <taxon>Vertebrata</taxon>
        <taxon>Euteleostomi</taxon>
        <taxon>Amphibia</taxon>
        <taxon>Batrachia</taxon>
        <taxon>Caudata</taxon>
        <taxon>Salamandroidea</taxon>
        <taxon>Salamandridae</taxon>
        <taxon>Pleurodelinae</taxon>
        <taxon>Pleurodeles</taxon>
    </lineage>
</organism>
<reference evidence="1" key="1">
    <citation type="journal article" date="2022" name="bioRxiv">
        <title>Sequencing and chromosome-scale assembly of the giantPleurodeles waltlgenome.</title>
        <authorList>
            <person name="Brown T."/>
            <person name="Elewa A."/>
            <person name="Iarovenko S."/>
            <person name="Subramanian E."/>
            <person name="Araus A.J."/>
            <person name="Petzold A."/>
            <person name="Susuki M."/>
            <person name="Suzuki K.-i.T."/>
            <person name="Hayashi T."/>
            <person name="Toyoda A."/>
            <person name="Oliveira C."/>
            <person name="Osipova E."/>
            <person name="Leigh N.D."/>
            <person name="Simon A."/>
            <person name="Yun M.H."/>
        </authorList>
    </citation>
    <scope>NUCLEOTIDE SEQUENCE</scope>
    <source>
        <strain evidence="1">20211129_DDA</strain>
        <tissue evidence="1">Liver</tissue>
    </source>
</reference>
<keyword evidence="2" id="KW-1185">Reference proteome</keyword>
<comment type="caution">
    <text evidence="1">The sequence shown here is derived from an EMBL/GenBank/DDBJ whole genome shotgun (WGS) entry which is preliminary data.</text>
</comment>